<gene>
    <name evidence="2" type="ORF">ACFFF8_12245</name>
</gene>
<comment type="caution">
    <text evidence="2">The sequence shown here is derived from an EMBL/GenBank/DDBJ whole genome shotgun (WGS) entry which is preliminary data.</text>
</comment>
<reference evidence="2 3" key="1">
    <citation type="submission" date="2024-09" db="EMBL/GenBank/DDBJ databases">
        <authorList>
            <person name="Sun Q."/>
            <person name="Mori K."/>
        </authorList>
    </citation>
    <scope>NUCLEOTIDE SEQUENCE [LARGE SCALE GENOMIC DNA]</scope>
    <source>
        <strain evidence="2 3">CICC 11035S</strain>
    </source>
</reference>
<feature type="transmembrane region" description="Helical" evidence="1">
    <location>
        <begin position="72"/>
        <end position="93"/>
    </location>
</feature>
<keyword evidence="1" id="KW-0472">Membrane</keyword>
<keyword evidence="1" id="KW-1133">Transmembrane helix</keyword>
<accession>A0ABV6S802</accession>
<evidence type="ECO:0000313" key="2">
    <source>
        <dbReference type="EMBL" id="MFC0685369.1"/>
    </source>
</evidence>
<organism evidence="2 3">
    <name type="scientific">Novosphingobium clariflavum</name>
    <dbReference type="NCBI Taxonomy" id="2029884"/>
    <lineage>
        <taxon>Bacteria</taxon>
        <taxon>Pseudomonadati</taxon>
        <taxon>Pseudomonadota</taxon>
        <taxon>Alphaproteobacteria</taxon>
        <taxon>Sphingomonadales</taxon>
        <taxon>Sphingomonadaceae</taxon>
        <taxon>Novosphingobium</taxon>
    </lineage>
</organism>
<keyword evidence="3" id="KW-1185">Reference proteome</keyword>
<dbReference type="Proteomes" id="UP001589858">
    <property type="component" value="Unassembled WGS sequence"/>
</dbReference>
<evidence type="ECO:0000313" key="3">
    <source>
        <dbReference type="Proteomes" id="UP001589858"/>
    </source>
</evidence>
<sequence>MSDTNVPARDRIAALLKTYPALDEAELTELHHLFTRKATALDLGLLAGDADIAAQFRSYREEHHDRFKPKDLVNVALFVGAVAAVVGAILFVIPQ</sequence>
<evidence type="ECO:0000256" key="1">
    <source>
        <dbReference type="SAM" id="Phobius"/>
    </source>
</evidence>
<protein>
    <submittedName>
        <fullName evidence="2">Uncharacterized protein</fullName>
    </submittedName>
</protein>
<dbReference type="EMBL" id="JBHLTM010000047">
    <property type="protein sequence ID" value="MFC0685369.1"/>
    <property type="molecule type" value="Genomic_DNA"/>
</dbReference>
<keyword evidence="1" id="KW-0812">Transmembrane</keyword>
<dbReference type="RefSeq" id="WP_267223007.1">
    <property type="nucleotide sequence ID" value="NZ_JAPCWC010000019.1"/>
</dbReference>
<name>A0ABV6S802_9SPHN</name>
<proteinExistence type="predicted"/>